<proteinExistence type="predicted"/>
<name>A0A330L475_9BACT</name>
<organism evidence="2 3">
    <name type="scientific">Nitrospira lenta</name>
    <dbReference type="NCBI Taxonomy" id="1436998"/>
    <lineage>
        <taxon>Bacteria</taxon>
        <taxon>Pseudomonadati</taxon>
        <taxon>Nitrospirota</taxon>
        <taxon>Nitrospiria</taxon>
        <taxon>Nitrospirales</taxon>
        <taxon>Nitrospiraceae</taxon>
        <taxon>Nitrospira</taxon>
    </lineage>
</organism>
<dbReference type="PANTHER" id="PTHR31876">
    <property type="entry name" value="COV-LIKE PROTEIN 1"/>
    <property type="match status" value="1"/>
</dbReference>
<evidence type="ECO:0000256" key="1">
    <source>
        <dbReference type="SAM" id="Phobius"/>
    </source>
</evidence>
<dbReference type="InParanoid" id="A0A330L475"/>
<accession>A0A330L475</accession>
<sequence>MLRDIWRIFATGLFLLVPAWATYLILTALFWTLDELIVTMVGDRFPLHIPGLGLITMILLVITVGACTTHLIGQRIVAYIERRLDQIPLVRSIYLTMKGMTDILNFRSRFGQSTVVAFPFPRNGLWALGFVMGTAPPVLQVAPINRLLMVFVPTAIHPFTGYLAFVPEGEVQLLNLPAEDAMKMEFSAGLFKPAPGWLQPPHAAQRVL</sequence>
<feature type="transmembrane region" description="Helical" evidence="1">
    <location>
        <begin position="12"/>
        <end position="31"/>
    </location>
</feature>
<evidence type="ECO:0000313" key="3">
    <source>
        <dbReference type="Proteomes" id="UP000248168"/>
    </source>
</evidence>
<dbReference type="RefSeq" id="WP_121988510.1">
    <property type="nucleotide sequence ID" value="NZ_OUNR01000001.1"/>
</dbReference>
<dbReference type="AlphaFoldDB" id="A0A330L475"/>
<keyword evidence="1" id="KW-1133">Transmembrane helix</keyword>
<protein>
    <recommendedName>
        <fullName evidence="4">DUF502 domain-containing protein</fullName>
    </recommendedName>
</protein>
<dbReference type="OrthoDB" id="9780267at2"/>
<evidence type="ECO:0000313" key="2">
    <source>
        <dbReference type="EMBL" id="SPP64087.1"/>
    </source>
</evidence>
<evidence type="ECO:0008006" key="4">
    <source>
        <dbReference type="Google" id="ProtNLM"/>
    </source>
</evidence>
<reference evidence="3" key="1">
    <citation type="submission" date="2018-04" db="EMBL/GenBank/DDBJ databases">
        <authorList>
            <person name="Lucker S."/>
            <person name="Sakoula D."/>
        </authorList>
    </citation>
    <scope>NUCLEOTIDE SEQUENCE [LARGE SCALE GENOMIC DNA]</scope>
</reference>
<keyword evidence="3" id="KW-1185">Reference proteome</keyword>
<dbReference type="Pfam" id="PF04367">
    <property type="entry name" value="DUF502"/>
    <property type="match status" value="1"/>
</dbReference>
<dbReference type="PANTHER" id="PTHR31876:SF26">
    <property type="entry name" value="PROTEIN LIKE COV 2"/>
    <property type="match status" value="1"/>
</dbReference>
<dbReference type="EMBL" id="OUNR01000001">
    <property type="protein sequence ID" value="SPP64087.1"/>
    <property type="molecule type" value="Genomic_DNA"/>
</dbReference>
<keyword evidence="1" id="KW-0812">Transmembrane</keyword>
<dbReference type="Proteomes" id="UP000248168">
    <property type="component" value="Unassembled WGS sequence"/>
</dbReference>
<feature type="transmembrane region" description="Helical" evidence="1">
    <location>
        <begin position="51"/>
        <end position="73"/>
    </location>
</feature>
<gene>
    <name evidence="2" type="ORF">NITLEN_11173</name>
</gene>
<dbReference type="InterPro" id="IPR007462">
    <property type="entry name" value="COV1-like"/>
</dbReference>
<keyword evidence="1" id="KW-0472">Membrane</keyword>